<comment type="caution">
    <text evidence="1">The sequence shown here is derived from an EMBL/GenBank/DDBJ whole genome shotgun (WGS) entry which is preliminary data.</text>
</comment>
<proteinExistence type="predicted"/>
<organism evidence="1 2">
    <name type="scientific">Ilyodon furcidens</name>
    <name type="common">goldbreast splitfin</name>
    <dbReference type="NCBI Taxonomy" id="33524"/>
    <lineage>
        <taxon>Eukaryota</taxon>
        <taxon>Metazoa</taxon>
        <taxon>Chordata</taxon>
        <taxon>Craniata</taxon>
        <taxon>Vertebrata</taxon>
        <taxon>Euteleostomi</taxon>
        <taxon>Actinopterygii</taxon>
        <taxon>Neopterygii</taxon>
        <taxon>Teleostei</taxon>
        <taxon>Neoteleostei</taxon>
        <taxon>Acanthomorphata</taxon>
        <taxon>Ovalentaria</taxon>
        <taxon>Atherinomorphae</taxon>
        <taxon>Cyprinodontiformes</taxon>
        <taxon>Goodeidae</taxon>
        <taxon>Ilyodon</taxon>
    </lineage>
</organism>
<dbReference type="Proteomes" id="UP001482620">
    <property type="component" value="Unassembled WGS sequence"/>
</dbReference>
<evidence type="ECO:0000313" key="1">
    <source>
        <dbReference type="EMBL" id="MEQ2241309.1"/>
    </source>
</evidence>
<reference evidence="1 2" key="1">
    <citation type="submission" date="2021-06" db="EMBL/GenBank/DDBJ databases">
        <authorList>
            <person name="Palmer J.M."/>
        </authorList>
    </citation>
    <scope>NUCLEOTIDE SEQUENCE [LARGE SCALE GENOMIC DNA]</scope>
    <source>
        <strain evidence="2">if_2019</strain>
        <tissue evidence="1">Muscle</tissue>
    </source>
</reference>
<evidence type="ECO:0000313" key="2">
    <source>
        <dbReference type="Proteomes" id="UP001482620"/>
    </source>
</evidence>
<accession>A0ABV0U7Y7</accession>
<protein>
    <recommendedName>
        <fullName evidence="3">Secreted protein</fullName>
    </recommendedName>
</protein>
<keyword evidence="2" id="KW-1185">Reference proteome</keyword>
<sequence length="72" mass="8258">MQSWQLKLRMAGIVTCLLSCCCYICYHRLHKDERGQEGCLHLKLWITLSDSSRLLEIGTSFPATHYGISGRK</sequence>
<gene>
    <name evidence="1" type="ORF">ILYODFUR_024065</name>
</gene>
<name>A0ABV0U7Y7_9TELE</name>
<dbReference type="EMBL" id="JAHRIQ010060742">
    <property type="protein sequence ID" value="MEQ2241309.1"/>
    <property type="molecule type" value="Genomic_DNA"/>
</dbReference>
<evidence type="ECO:0008006" key="3">
    <source>
        <dbReference type="Google" id="ProtNLM"/>
    </source>
</evidence>